<keyword evidence="2" id="KW-1185">Reference proteome</keyword>
<dbReference type="EMBL" id="JASCZI010182531">
    <property type="protein sequence ID" value="MED6188105.1"/>
    <property type="molecule type" value="Genomic_DNA"/>
</dbReference>
<comment type="caution">
    <text evidence="1">The sequence shown here is derived from an EMBL/GenBank/DDBJ whole genome shotgun (WGS) entry which is preliminary data.</text>
</comment>
<dbReference type="Proteomes" id="UP001341840">
    <property type="component" value="Unassembled WGS sequence"/>
</dbReference>
<organism evidence="1 2">
    <name type="scientific">Stylosanthes scabra</name>
    <dbReference type="NCBI Taxonomy" id="79078"/>
    <lineage>
        <taxon>Eukaryota</taxon>
        <taxon>Viridiplantae</taxon>
        <taxon>Streptophyta</taxon>
        <taxon>Embryophyta</taxon>
        <taxon>Tracheophyta</taxon>
        <taxon>Spermatophyta</taxon>
        <taxon>Magnoliopsida</taxon>
        <taxon>eudicotyledons</taxon>
        <taxon>Gunneridae</taxon>
        <taxon>Pentapetalae</taxon>
        <taxon>rosids</taxon>
        <taxon>fabids</taxon>
        <taxon>Fabales</taxon>
        <taxon>Fabaceae</taxon>
        <taxon>Papilionoideae</taxon>
        <taxon>50 kb inversion clade</taxon>
        <taxon>dalbergioids sensu lato</taxon>
        <taxon>Dalbergieae</taxon>
        <taxon>Pterocarpus clade</taxon>
        <taxon>Stylosanthes</taxon>
    </lineage>
</organism>
<name>A0ABU6WUV5_9FABA</name>
<protein>
    <submittedName>
        <fullName evidence="1">Uncharacterized protein</fullName>
    </submittedName>
</protein>
<reference evidence="1 2" key="1">
    <citation type="journal article" date="2023" name="Plants (Basel)">
        <title>Bridging the Gap: Combining Genomics and Transcriptomics Approaches to Understand Stylosanthes scabra, an Orphan Legume from the Brazilian Caatinga.</title>
        <authorList>
            <person name="Ferreira-Neto J.R.C."/>
            <person name="da Silva M.D."/>
            <person name="Binneck E."/>
            <person name="de Melo N.F."/>
            <person name="da Silva R.H."/>
            <person name="de Melo A.L.T.M."/>
            <person name="Pandolfi V."/>
            <person name="Bustamante F.O."/>
            <person name="Brasileiro-Vidal A.C."/>
            <person name="Benko-Iseppon A.M."/>
        </authorList>
    </citation>
    <scope>NUCLEOTIDE SEQUENCE [LARGE SCALE GENOMIC DNA]</scope>
    <source>
        <tissue evidence="1">Leaves</tissue>
    </source>
</reference>
<sequence>MIDPLLCLSSWEVKFASREMVKGLDRLPVFLLDMIRETVHWLATGPGQVGLITDLMSLLAVGTGMHHVHLFDIVWHGLSILGVTLIETMADNNQHFKTRVATANKQLFEIAPSESIVLAKSLMYIAAMIKEIKDGQQAAPKLLKHQPSTS</sequence>
<accession>A0ABU6WUV5</accession>
<evidence type="ECO:0000313" key="2">
    <source>
        <dbReference type="Proteomes" id="UP001341840"/>
    </source>
</evidence>
<gene>
    <name evidence="1" type="ORF">PIB30_082837</name>
</gene>
<proteinExistence type="predicted"/>
<evidence type="ECO:0000313" key="1">
    <source>
        <dbReference type="EMBL" id="MED6188105.1"/>
    </source>
</evidence>